<evidence type="ECO:0000256" key="2">
    <source>
        <dbReference type="ARBA" id="ARBA00022989"/>
    </source>
</evidence>
<dbReference type="PANTHER" id="PTHR32089:SF112">
    <property type="entry name" value="LYSOZYME-LIKE PROTEIN-RELATED"/>
    <property type="match status" value="1"/>
</dbReference>
<dbReference type="SUPFAM" id="SSF58104">
    <property type="entry name" value="Methyl-accepting chemotaxis protein (MCP) signaling domain"/>
    <property type="match status" value="1"/>
</dbReference>
<dbReference type="OrthoDB" id="5179380at2"/>
<dbReference type="Proteomes" id="UP000321484">
    <property type="component" value="Unassembled WGS sequence"/>
</dbReference>
<organism evidence="9 10">
    <name type="scientific">Actinotalea fermentans</name>
    <dbReference type="NCBI Taxonomy" id="43671"/>
    <lineage>
        <taxon>Bacteria</taxon>
        <taxon>Bacillati</taxon>
        <taxon>Actinomycetota</taxon>
        <taxon>Actinomycetes</taxon>
        <taxon>Micrococcales</taxon>
        <taxon>Cellulomonadaceae</taxon>
        <taxon>Actinotalea</taxon>
    </lineage>
</organism>
<comment type="similarity">
    <text evidence="4">Belongs to the methyl-accepting chemotaxis (MCP) protein family.</text>
</comment>
<dbReference type="EMBL" id="BJYK01000008">
    <property type="protein sequence ID" value="GEN80573.1"/>
    <property type="molecule type" value="Genomic_DNA"/>
</dbReference>
<dbReference type="SMART" id="SM00283">
    <property type="entry name" value="MA"/>
    <property type="match status" value="1"/>
</dbReference>
<dbReference type="Gene3D" id="1.10.287.950">
    <property type="entry name" value="Methyl-accepting chemotaxis protein"/>
    <property type="match status" value="1"/>
</dbReference>
<evidence type="ECO:0000313" key="10">
    <source>
        <dbReference type="Proteomes" id="UP000321484"/>
    </source>
</evidence>
<dbReference type="PROSITE" id="PS50111">
    <property type="entry name" value="CHEMOTAXIS_TRANSDUC_2"/>
    <property type="match status" value="1"/>
</dbReference>
<accession>A0A511YZF0</accession>
<evidence type="ECO:0000256" key="4">
    <source>
        <dbReference type="ARBA" id="ARBA00029447"/>
    </source>
</evidence>
<evidence type="ECO:0000256" key="5">
    <source>
        <dbReference type="PROSITE-ProRule" id="PRU00284"/>
    </source>
</evidence>
<evidence type="ECO:0000313" key="9">
    <source>
        <dbReference type="EMBL" id="GEN80573.1"/>
    </source>
</evidence>
<feature type="region of interest" description="Disordered" evidence="6">
    <location>
        <begin position="1"/>
        <end position="22"/>
    </location>
</feature>
<keyword evidence="3 5" id="KW-0807">Transducer</keyword>
<dbReference type="RefSeq" id="WP_146819697.1">
    <property type="nucleotide sequence ID" value="NZ_BJYK01000008.1"/>
</dbReference>
<dbReference type="InterPro" id="IPR004089">
    <property type="entry name" value="MCPsignal_dom"/>
</dbReference>
<dbReference type="Pfam" id="PF00015">
    <property type="entry name" value="MCPsignal"/>
    <property type="match status" value="1"/>
</dbReference>
<feature type="domain" description="Methyl-accepting transducer" evidence="7">
    <location>
        <begin position="100"/>
        <end position="284"/>
    </location>
</feature>
<keyword evidence="1" id="KW-0812">Transmembrane</keyword>
<evidence type="ECO:0000256" key="3">
    <source>
        <dbReference type="ARBA" id="ARBA00023224"/>
    </source>
</evidence>
<sequence>MRRLGPARSAGDARPEAGTAARGRDDDAALAVLADVCARLAEGDLEARIPVTDASPSVEAARSAVNRMADVMDAYVRESRAVLAAADQRRFHRRFLVQGMPGGFRDGAQRIDESRASLAGAAARADQERAERVALAERLVHVADQVAESAQDLGRSAGELAAASQAAADAALASMTTVETLERSGVEIAAAVRLIQAIAARTRLLALNATIEAAHAGEAGKGFAVVAKEVRSLSEESADSSRDITVQVGAAQAASTAAAEAFAHINALVSGMSEQVTRIADAADGGTGSGLASLAADLRAEMAQFVDLR</sequence>
<dbReference type="AlphaFoldDB" id="A0A511YZF0"/>
<evidence type="ECO:0000256" key="6">
    <source>
        <dbReference type="SAM" id="MobiDB-lite"/>
    </source>
</evidence>
<keyword evidence="2" id="KW-0472">Membrane</keyword>
<evidence type="ECO:0000259" key="8">
    <source>
        <dbReference type="PROSITE" id="PS50885"/>
    </source>
</evidence>
<comment type="caution">
    <text evidence="9">The sequence shown here is derived from an EMBL/GenBank/DDBJ whole genome shotgun (WGS) entry which is preliminary data.</text>
</comment>
<dbReference type="InterPro" id="IPR003660">
    <property type="entry name" value="HAMP_dom"/>
</dbReference>
<reference evidence="9 10" key="1">
    <citation type="submission" date="2019-07" db="EMBL/GenBank/DDBJ databases">
        <title>Whole genome shotgun sequence of Actinotalea fermentans NBRC 105374.</title>
        <authorList>
            <person name="Hosoyama A."/>
            <person name="Uohara A."/>
            <person name="Ohji S."/>
            <person name="Ichikawa N."/>
        </authorList>
    </citation>
    <scope>NUCLEOTIDE SEQUENCE [LARGE SCALE GENOMIC DNA]</scope>
    <source>
        <strain evidence="9 10">NBRC 105374</strain>
    </source>
</reference>
<dbReference type="GO" id="GO:0016020">
    <property type="term" value="C:membrane"/>
    <property type="evidence" value="ECO:0007669"/>
    <property type="project" value="InterPro"/>
</dbReference>
<keyword evidence="10" id="KW-1185">Reference proteome</keyword>
<feature type="domain" description="HAMP" evidence="8">
    <location>
        <begin position="24"/>
        <end position="77"/>
    </location>
</feature>
<name>A0A511YZF0_9CELL</name>
<proteinExistence type="inferred from homology"/>
<dbReference type="GO" id="GO:0007165">
    <property type="term" value="P:signal transduction"/>
    <property type="evidence" value="ECO:0007669"/>
    <property type="project" value="UniProtKB-KW"/>
</dbReference>
<protein>
    <recommendedName>
        <fullName evidence="11">Methyl-accepting transducer domain-containing protein</fullName>
    </recommendedName>
</protein>
<evidence type="ECO:0000256" key="1">
    <source>
        <dbReference type="ARBA" id="ARBA00022692"/>
    </source>
</evidence>
<keyword evidence="2" id="KW-1133">Transmembrane helix</keyword>
<dbReference type="PANTHER" id="PTHR32089">
    <property type="entry name" value="METHYL-ACCEPTING CHEMOTAXIS PROTEIN MCPB"/>
    <property type="match status" value="1"/>
</dbReference>
<gene>
    <name evidence="9" type="ORF">AFE02nite_23070</name>
</gene>
<evidence type="ECO:0008006" key="11">
    <source>
        <dbReference type="Google" id="ProtNLM"/>
    </source>
</evidence>
<dbReference type="PROSITE" id="PS50885">
    <property type="entry name" value="HAMP"/>
    <property type="match status" value="1"/>
</dbReference>
<evidence type="ECO:0000259" key="7">
    <source>
        <dbReference type="PROSITE" id="PS50111"/>
    </source>
</evidence>